<evidence type="ECO:0000313" key="2">
    <source>
        <dbReference type="Proteomes" id="UP001155483"/>
    </source>
</evidence>
<dbReference type="Proteomes" id="UP001155483">
    <property type="component" value="Unassembled WGS sequence"/>
</dbReference>
<name>A0A9X3BIF5_9BACT</name>
<reference evidence="1" key="2">
    <citation type="submission" date="2023-04" db="EMBL/GenBank/DDBJ databases">
        <title>Paracnuella aquatica gen. nov., sp. nov., a member of the family Chitinophagaceae isolated from a hot spring.</title>
        <authorList>
            <person name="Wang C."/>
        </authorList>
    </citation>
    <scope>NUCLEOTIDE SEQUENCE</scope>
    <source>
        <strain evidence="1">LB-8</strain>
    </source>
</reference>
<organism evidence="1 2">
    <name type="scientific">Paraflavisolibacter caeni</name>
    <dbReference type="NCBI Taxonomy" id="2982496"/>
    <lineage>
        <taxon>Bacteria</taxon>
        <taxon>Pseudomonadati</taxon>
        <taxon>Bacteroidota</taxon>
        <taxon>Chitinophagia</taxon>
        <taxon>Chitinophagales</taxon>
        <taxon>Chitinophagaceae</taxon>
        <taxon>Paraflavisolibacter</taxon>
    </lineage>
</organism>
<dbReference type="InterPro" id="IPR027443">
    <property type="entry name" value="IPNS-like_sf"/>
</dbReference>
<sequence>MLTCKQHIRKATIRTRKNGKEYFIWCDESTSKGKFCSNFYGGVLVKSEHLREVLTHLQKVCRRLHFFDEIKWHKVSQHYVEKYMSVMDAFFRLIAEGKAKVRIMYTPNTNAANHLKEKPKSETFFILYRHFITHAFGLPHSNNSDHEIYLRLYFDNLPDTLEHRQAFKEYIKGLQTTMPFQLARLKIRKQDIAEVDSKKHLLIQMLDVVLGALCFRLNNKHKEMPPEKKQRGKRTIAKEKLYKHINKKIRTLRTGFHIGTNTAITSKEEYWQHSYQLLKLGPSELKIDINPLNKKSLCLLYQYAQLPAH</sequence>
<dbReference type="Gene3D" id="2.60.120.330">
    <property type="entry name" value="B-lactam Antibiotic, Isopenicillin N Synthase, Chain"/>
    <property type="match status" value="1"/>
</dbReference>
<dbReference type="RefSeq" id="WP_279298696.1">
    <property type="nucleotide sequence ID" value="NZ_JAOTIF010000019.1"/>
</dbReference>
<evidence type="ECO:0000313" key="1">
    <source>
        <dbReference type="EMBL" id="MCU7551257.1"/>
    </source>
</evidence>
<dbReference type="AlphaFoldDB" id="A0A9X3BIF5"/>
<keyword evidence="2" id="KW-1185">Reference proteome</keyword>
<dbReference type="Pfam" id="PF12686">
    <property type="entry name" value="DUF3800"/>
    <property type="match status" value="1"/>
</dbReference>
<comment type="caution">
    <text evidence="1">The sequence shown here is derived from an EMBL/GenBank/DDBJ whole genome shotgun (WGS) entry which is preliminary data.</text>
</comment>
<dbReference type="EMBL" id="JAOTIF010000019">
    <property type="protein sequence ID" value="MCU7551257.1"/>
    <property type="molecule type" value="Genomic_DNA"/>
</dbReference>
<accession>A0A9X3BIF5</accession>
<gene>
    <name evidence="1" type="ORF">OCK74_19200</name>
</gene>
<proteinExistence type="predicted"/>
<dbReference type="InterPro" id="IPR024524">
    <property type="entry name" value="DUF3800"/>
</dbReference>
<protein>
    <submittedName>
        <fullName evidence="1">DUF3800 domain-containing protein</fullName>
    </submittedName>
</protein>
<reference evidence="1" key="1">
    <citation type="submission" date="2022-09" db="EMBL/GenBank/DDBJ databases">
        <authorList>
            <person name="Yuan C."/>
            <person name="Ke Z."/>
        </authorList>
    </citation>
    <scope>NUCLEOTIDE SEQUENCE</scope>
    <source>
        <strain evidence="1">LB-8</strain>
    </source>
</reference>